<organism evidence="2 3">
    <name type="scientific">Cardiocondyla obscurior</name>
    <dbReference type="NCBI Taxonomy" id="286306"/>
    <lineage>
        <taxon>Eukaryota</taxon>
        <taxon>Metazoa</taxon>
        <taxon>Ecdysozoa</taxon>
        <taxon>Arthropoda</taxon>
        <taxon>Hexapoda</taxon>
        <taxon>Insecta</taxon>
        <taxon>Pterygota</taxon>
        <taxon>Neoptera</taxon>
        <taxon>Endopterygota</taxon>
        <taxon>Hymenoptera</taxon>
        <taxon>Apocrita</taxon>
        <taxon>Aculeata</taxon>
        <taxon>Formicoidea</taxon>
        <taxon>Formicidae</taxon>
        <taxon>Myrmicinae</taxon>
        <taxon>Cardiocondyla</taxon>
    </lineage>
</organism>
<accession>A0AAW2EQ60</accession>
<feature type="region of interest" description="Disordered" evidence="1">
    <location>
        <begin position="22"/>
        <end position="63"/>
    </location>
</feature>
<proteinExistence type="predicted"/>
<evidence type="ECO:0000313" key="3">
    <source>
        <dbReference type="Proteomes" id="UP001430953"/>
    </source>
</evidence>
<dbReference type="AlphaFoldDB" id="A0AAW2EQ60"/>
<gene>
    <name evidence="2" type="ORF">PUN28_016526</name>
</gene>
<evidence type="ECO:0000256" key="1">
    <source>
        <dbReference type="SAM" id="MobiDB-lite"/>
    </source>
</evidence>
<keyword evidence="3" id="KW-1185">Reference proteome</keyword>
<sequence length="127" mass="14801">MWESVTCRRTHRYLAAKRARYLPSESDSELSAIAKKKSRGERGSEKKGKKKKGKKFAGTKRQPSLLYTSSRNRAISTLKCWKIRYVFSSMNVDSTFPQREFNRCPRFLYSARRCNFISPDPVGFLCF</sequence>
<reference evidence="2 3" key="1">
    <citation type="submission" date="2023-03" db="EMBL/GenBank/DDBJ databases">
        <title>High recombination rates correlate with genetic variation in Cardiocondyla obscurior ants.</title>
        <authorList>
            <person name="Errbii M."/>
        </authorList>
    </citation>
    <scope>NUCLEOTIDE SEQUENCE [LARGE SCALE GENOMIC DNA]</scope>
    <source>
        <strain evidence="2">Alpha-2009</strain>
        <tissue evidence="2">Whole body</tissue>
    </source>
</reference>
<dbReference type="EMBL" id="JADYXP020000019">
    <property type="protein sequence ID" value="KAL0104933.1"/>
    <property type="molecule type" value="Genomic_DNA"/>
</dbReference>
<comment type="caution">
    <text evidence="2">The sequence shown here is derived from an EMBL/GenBank/DDBJ whole genome shotgun (WGS) entry which is preliminary data.</text>
</comment>
<name>A0AAW2EQ60_9HYME</name>
<feature type="compositionally biased region" description="Basic residues" evidence="1">
    <location>
        <begin position="47"/>
        <end position="58"/>
    </location>
</feature>
<protein>
    <submittedName>
        <fullName evidence="2">Uncharacterized protein</fullName>
    </submittedName>
</protein>
<dbReference type="Proteomes" id="UP001430953">
    <property type="component" value="Unassembled WGS sequence"/>
</dbReference>
<evidence type="ECO:0000313" key="2">
    <source>
        <dbReference type="EMBL" id="KAL0104933.1"/>
    </source>
</evidence>